<comment type="caution">
    <text evidence="4">The sequence shown here is derived from an EMBL/GenBank/DDBJ whole genome shotgun (WGS) entry which is preliminary data.</text>
</comment>
<dbReference type="PANTHER" id="PTHR43713">
    <property type="entry name" value="GLUTAMATE-1-SEMIALDEHYDE 2,1-AMINOMUTASE"/>
    <property type="match status" value="1"/>
</dbReference>
<dbReference type="Proteomes" id="UP000178114">
    <property type="component" value="Unassembled WGS sequence"/>
</dbReference>
<proteinExistence type="inferred from homology"/>
<dbReference type="Pfam" id="PF00202">
    <property type="entry name" value="Aminotran_3"/>
    <property type="match status" value="1"/>
</dbReference>
<comment type="similarity">
    <text evidence="3">Belongs to the class-III pyridoxal-phosphate-dependent aminotransferase family.</text>
</comment>
<dbReference type="STRING" id="1798351.A2930_01830"/>
<protein>
    <submittedName>
        <fullName evidence="4">Aminotransferase class III</fullName>
    </submittedName>
</protein>
<dbReference type="AlphaFoldDB" id="A0A1F5WYI1"/>
<evidence type="ECO:0000313" key="5">
    <source>
        <dbReference type="Proteomes" id="UP000178114"/>
    </source>
</evidence>
<dbReference type="InterPro" id="IPR005814">
    <property type="entry name" value="Aminotrans_3"/>
</dbReference>
<keyword evidence="4" id="KW-0808">Transferase</keyword>
<accession>A0A1F5WYI1</accession>
<dbReference type="Gene3D" id="3.40.640.10">
    <property type="entry name" value="Type I PLP-dependent aspartate aminotransferase-like (Major domain)"/>
    <property type="match status" value="1"/>
</dbReference>
<dbReference type="GO" id="GO:0008483">
    <property type="term" value="F:transaminase activity"/>
    <property type="evidence" value="ECO:0007669"/>
    <property type="project" value="UniProtKB-KW"/>
</dbReference>
<dbReference type="InterPro" id="IPR015421">
    <property type="entry name" value="PyrdxlP-dep_Trfase_major"/>
</dbReference>
<comment type="cofactor">
    <cofactor evidence="1">
        <name>pyridoxal 5'-phosphate</name>
        <dbReference type="ChEBI" id="CHEBI:597326"/>
    </cofactor>
</comment>
<gene>
    <name evidence="4" type="ORF">A2930_01830</name>
</gene>
<dbReference type="InterPro" id="IPR015422">
    <property type="entry name" value="PyrdxlP-dep_Trfase_small"/>
</dbReference>
<organism evidence="4 5">
    <name type="scientific">Candidatus Giovannonibacteria bacterium RIFCSPLOWO2_01_FULL_45_34</name>
    <dbReference type="NCBI Taxonomy" id="1798351"/>
    <lineage>
        <taxon>Bacteria</taxon>
        <taxon>Candidatus Giovannoniibacteriota</taxon>
    </lineage>
</organism>
<dbReference type="SUPFAM" id="SSF53383">
    <property type="entry name" value="PLP-dependent transferases"/>
    <property type="match status" value="1"/>
</dbReference>
<dbReference type="PANTHER" id="PTHR43713:SF3">
    <property type="entry name" value="GLUTAMATE-1-SEMIALDEHYDE 2,1-AMINOMUTASE 1, CHLOROPLASTIC-RELATED"/>
    <property type="match status" value="1"/>
</dbReference>
<dbReference type="EMBL" id="MFID01000031">
    <property type="protein sequence ID" value="OGF80690.1"/>
    <property type="molecule type" value="Genomic_DNA"/>
</dbReference>
<evidence type="ECO:0000313" key="4">
    <source>
        <dbReference type="EMBL" id="OGF80690.1"/>
    </source>
</evidence>
<dbReference type="InterPro" id="IPR015424">
    <property type="entry name" value="PyrdxlP-dep_Trfase"/>
</dbReference>
<evidence type="ECO:0000256" key="1">
    <source>
        <dbReference type="ARBA" id="ARBA00001933"/>
    </source>
</evidence>
<name>A0A1F5WYI1_9BACT</name>
<dbReference type="Gene3D" id="3.90.1150.10">
    <property type="entry name" value="Aspartate Aminotransferase, domain 1"/>
    <property type="match status" value="1"/>
</dbReference>
<dbReference type="GO" id="GO:0030170">
    <property type="term" value="F:pyridoxal phosphate binding"/>
    <property type="evidence" value="ECO:0007669"/>
    <property type="project" value="InterPro"/>
</dbReference>
<sequence length="442" mass="49066">MKKKISTKKGVALWNKAKKIIPGGNQLLSKRSEMFLPDGWPSYYRKARGAEICDLDGNRFIDMSIMGIGSCVLGYADPDVNKAVSRAIKEGSMSTLNSPEEVELAELLLRIHPWAGMVRYARSGGEAASIAVRIARAYTGRDKVAFCGYHGWHDWYLSANLAKKKNLDGHLLPGLEPKGVPRGLQGLMFPFHYNKIDELKKIIASHKDIGVIIMEPMKGQEPQKGFLESVRKIANEIDAVLIFDEITIGWKLVFGGAHLKYGVNPDVAIFAKAMSNGYPMAAVIGKKDVMQSAQDTFISSTYWTERIGPVAALATIKKMKKLNVVKHLAWAGRTVRDIWQNSAKKHGLKIALAGSLPLSSFVFDYEGKSQILKTLFVQEMLDRGFLASTLLFSSYAHKSRHFRLYAKAVDIAFGNIKHALDSGNPKKFLRGPVAHSDFKRLT</sequence>
<evidence type="ECO:0000256" key="2">
    <source>
        <dbReference type="ARBA" id="ARBA00022898"/>
    </source>
</evidence>
<evidence type="ECO:0000256" key="3">
    <source>
        <dbReference type="RuleBase" id="RU003560"/>
    </source>
</evidence>
<keyword evidence="4" id="KW-0032">Aminotransferase</keyword>
<reference evidence="4 5" key="1">
    <citation type="journal article" date="2016" name="Nat. Commun.">
        <title>Thousands of microbial genomes shed light on interconnected biogeochemical processes in an aquifer system.</title>
        <authorList>
            <person name="Anantharaman K."/>
            <person name="Brown C.T."/>
            <person name="Hug L.A."/>
            <person name="Sharon I."/>
            <person name="Castelle C.J."/>
            <person name="Probst A.J."/>
            <person name="Thomas B.C."/>
            <person name="Singh A."/>
            <person name="Wilkins M.J."/>
            <person name="Karaoz U."/>
            <person name="Brodie E.L."/>
            <person name="Williams K.H."/>
            <person name="Hubbard S.S."/>
            <person name="Banfield J.F."/>
        </authorList>
    </citation>
    <scope>NUCLEOTIDE SEQUENCE [LARGE SCALE GENOMIC DNA]</scope>
</reference>
<keyword evidence="2 3" id="KW-0663">Pyridoxal phosphate</keyword>